<dbReference type="InterPro" id="IPR035944">
    <property type="entry name" value="YfbM-like_sf"/>
</dbReference>
<sequence length="347" mass="37834">MFVKLDRKNQSEAATSELLRVVEEVNPELANMLDPDASMSLFDQLKARASRTELNAIREGVRPLAERSFDDPLARYLFGYFPGLGVKNPDISYVVDEMERLKDEEMGPELDAVLNFDLTILCEVMSASNIDQLDRLLRIESDTIAGQQSVVIQTGVRKKFFREAPQLQWLAASRFRDRNKYLDGALDRMLSASDNNSVAGVSTESEPLADDVVSGPLPIYVSVPAGEYSSLLSADAETRVDAMFDVMEEETYPVADIDKLHAATHRVLVELVGEDAATAIVYGGADLDPQQETDGLRGNDPGDVDKLSSLLADVDLGTLEDSLAVGELAGIYAAAAKRGDAIAVLMN</sequence>
<dbReference type="RefSeq" id="WP_095546819.1">
    <property type="nucleotide sequence ID" value="NZ_NSGP01000009.1"/>
</dbReference>
<organism evidence="1 2">
    <name type="scientific">Corynebacterium hadale</name>
    <dbReference type="NCBI Taxonomy" id="2026255"/>
    <lineage>
        <taxon>Bacteria</taxon>
        <taxon>Bacillati</taxon>
        <taxon>Actinomycetota</taxon>
        <taxon>Actinomycetes</taxon>
        <taxon>Mycobacteriales</taxon>
        <taxon>Corynebacteriaceae</taxon>
        <taxon>Corynebacterium</taxon>
    </lineage>
</organism>
<evidence type="ECO:0000313" key="2">
    <source>
        <dbReference type="Proteomes" id="UP000218041"/>
    </source>
</evidence>
<accession>A0AB36RJ20</accession>
<proteinExistence type="predicted"/>
<reference evidence="1 2" key="1">
    <citation type="submission" date="2017-08" db="EMBL/GenBank/DDBJ databases">
        <title>Whole genome sequences of 6 clinical strains closest to Corynebacterium imitans.</title>
        <authorList>
            <person name="Bernier A.-M."/>
            <person name="Burdz T."/>
            <person name="Bernard K."/>
        </authorList>
    </citation>
    <scope>NUCLEOTIDE SEQUENCE [LARGE SCALE GENOMIC DNA]</scope>
    <source>
        <strain evidence="1 2">NML92-0415</strain>
    </source>
</reference>
<name>A0AB36RJ20_9CORY</name>
<dbReference type="Gene3D" id="3.40.1760.10">
    <property type="entry name" value="YfbM-like super family"/>
    <property type="match status" value="1"/>
</dbReference>
<gene>
    <name evidence="1" type="ORF">CKJ80_07455</name>
</gene>
<dbReference type="Pfam" id="PF08974">
    <property type="entry name" value="DUF1877"/>
    <property type="match status" value="1"/>
</dbReference>
<dbReference type="Proteomes" id="UP000218041">
    <property type="component" value="Unassembled WGS sequence"/>
</dbReference>
<dbReference type="InterPro" id="IPR015068">
    <property type="entry name" value="DUF1877"/>
</dbReference>
<dbReference type="EMBL" id="NSGP01000009">
    <property type="protein sequence ID" value="PAT10171.1"/>
    <property type="molecule type" value="Genomic_DNA"/>
</dbReference>
<dbReference type="AlphaFoldDB" id="A0AB36RJ20"/>
<evidence type="ECO:0000313" key="1">
    <source>
        <dbReference type="EMBL" id="PAT10171.1"/>
    </source>
</evidence>
<comment type="caution">
    <text evidence="1">The sequence shown here is derived from an EMBL/GenBank/DDBJ whole genome shotgun (WGS) entry which is preliminary data.</text>
</comment>
<protein>
    <submittedName>
        <fullName evidence="1">Uncharacterized protein</fullName>
    </submittedName>
</protein>